<comment type="cofactor">
    <cofactor evidence="1">
        <name>Mg(2+)</name>
        <dbReference type="ChEBI" id="CHEBI:18420"/>
    </cofactor>
</comment>
<dbReference type="InterPro" id="IPR000086">
    <property type="entry name" value="NUDIX_hydrolase_dom"/>
</dbReference>
<gene>
    <name evidence="6" type="ORF">D7231_33995</name>
</gene>
<dbReference type="SUPFAM" id="SSF55811">
    <property type="entry name" value="Nudix"/>
    <property type="match status" value="1"/>
</dbReference>
<keyword evidence="3 4" id="KW-0378">Hydrolase</keyword>
<dbReference type="Proteomes" id="UP000270343">
    <property type="component" value="Unassembled WGS sequence"/>
</dbReference>
<dbReference type="AlphaFoldDB" id="A0A3B0AGK6"/>
<evidence type="ECO:0000256" key="2">
    <source>
        <dbReference type="ARBA" id="ARBA00005582"/>
    </source>
</evidence>
<protein>
    <submittedName>
        <fullName evidence="6">NUDIX hydrolase</fullName>
    </submittedName>
</protein>
<dbReference type="Gene3D" id="3.90.79.10">
    <property type="entry name" value="Nucleoside Triphosphate Pyrophosphohydrolase"/>
    <property type="match status" value="1"/>
</dbReference>
<dbReference type="InterPro" id="IPR020476">
    <property type="entry name" value="Nudix_hydrolase"/>
</dbReference>
<dbReference type="Pfam" id="PF00293">
    <property type="entry name" value="NUDIX"/>
    <property type="match status" value="1"/>
</dbReference>
<evidence type="ECO:0000313" key="6">
    <source>
        <dbReference type="EMBL" id="RKN59689.1"/>
    </source>
</evidence>
<accession>A0A3B0AGK6</accession>
<dbReference type="PANTHER" id="PTHR43046:SF14">
    <property type="entry name" value="MUTT_NUDIX FAMILY PROTEIN"/>
    <property type="match status" value="1"/>
</dbReference>
<comment type="similarity">
    <text evidence="2 4">Belongs to the Nudix hydrolase family.</text>
</comment>
<sequence>MPMTATQYAATRPKLTGTGGMLLTVGPDRPVLLHSVYDGYDWMLPGGNMEEHEDPKTAACRETLEETGLTVRGPMDLLLVEFWRPRPDWPHGRFVCVFDGGTITAEELEQIKLDPDEHDQYLAREWDSWITEAPPRRARQLEALRRARKTGKSEYLVYDAP</sequence>
<dbReference type="PRINTS" id="PR00502">
    <property type="entry name" value="NUDIXFAMILY"/>
</dbReference>
<dbReference type="PROSITE" id="PS00893">
    <property type="entry name" value="NUDIX_BOX"/>
    <property type="match status" value="1"/>
</dbReference>
<dbReference type="PROSITE" id="PS51462">
    <property type="entry name" value="NUDIX"/>
    <property type="match status" value="1"/>
</dbReference>
<dbReference type="EMBL" id="RBAM01000038">
    <property type="protein sequence ID" value="RKN59689.1"/>
    <property type="molecule type" value="Genomic_DNA"/>
</dbReference>
<comment type="caution">
    <text evidence="6">The sequence shown here is derived from an EMBL/GenBank/DDBJ whole genome shotgun (WGS) entry which is preliminary data.</text>
</comment>
<feature type="domain" description="Nudix hydrolase" evidence="5">
    <location>
        <begin position="13"/>
        <end position="146"/>
    </location>
</feature>
<evidence type="ECO:0000256" key="1">
    <source>
        <dbReference type="ARBA" id="ARBA00001946"/>
    </source>
</evidence>
<proteinExistence type="inferred from homology"/>
<dbReference type="PANTHER" id="PTHR43046">
    <property type="entry name" value="GDP-MANNOSE MANNOSYL HYDROLASE"/>
    <property type="match status" value="1"/>
</dbReference>
<evidence type="ECO:0000313" key="7">
    <source>
        <dbReference type="Proteomes" id="UP000270343"/>
    </source>
</evidence>
<dbReference type="InterPro" id="IPR020084">
    <property type="entry name" value="NUDIX_hydrolase_CS"/>
</dbReference>
<organism evidence="6 7">
    <name type="scientific">Streptomyces klenkii</name>
    <dbReference type="NCBI Taxonomy" id="1420899"/>
    <lineage>
        <taxon>Bacteria</taxon>
        <taxon>Bacillati</taxon>
        <taxon>Actinomycetota</taxon>
        <taxon>Actinomycetes</taxon>
        <taxon>Kitasatosporales</taxon>
        <taxon>Streptomycetaceae</taxon>
        <taxon>Streptomyces</taxon>
    </lineage>
</organism>
<evidence type="ECO:0000259" key="5">
    <source>
        <dbReference type="PROSITE" id="PS51462"/>
    </source>
</evidence>
<evidence type="ECO:0000256" key="3">
    <source>
        <dbReference type="ARBA" id="ARBA00022801"/>
    </source>
</evidence>
<name>A0A3B0AGK6_9ACTN</name>
<evidence type="ECO:0000256" key="4">
    <source>
        <dbReference type="RuleBase" id="RU003476"/>
    </source>
</evidence>
<dbReference type="InterPro" id="IPR015797">
    <property type="entry name" value="NUDIX_hydrolase-like_dom_sf"/>
</dbReference>
<dbReference type="RefSeq" id="WP_120760113.1">
    <property type="nucleotide sequence ID" value="NZ_JBFADQ010000012.1"/>
</dbReference>
<dbReference type="GO" id="GO:0016787">
    <property type="term" value="F:hydrolase activity"/>
    <property type="evidence" value="ECO:0007669"/>
    <property type="project" value="UniProtKB-KW"/>
</dbReference>
<reference evidence="6 7" key="1">
    <citation type="journal article" date="2015" name="Antonie Van Leeuwenhoek">
        <title>Streptomyces klenkii sp. nov., isolated from deep marine sediment.</title>
        <authorList>
            <person name="Veyisoglu A."/>
            <person name="Sahin N."/>
        </authorList>
    </citation>
    <scope>NUCLEOTIDE SEQUENCE [LARGE SCALE GENOMIC DNA]</scope>
    <source>
        <strain evidence="6 7">KCTC 29202</strain>
    </source>
</reference>
<keyword evidence="7" id="KW-1185">Reference proteome</keyword>
<dbReference type="OrthoDB" id="9764897at2"/>